<dbReference type="PANTHER" id="PTHR14969:SF13">
    <property type="entry name" value="AT30094P"/>
    <property type="match status" value="1"/>
</dbReference>
<feature type="domain" description="Phosphatidic acid phosphatase type 2/haloperoxidase" evidence="2">
    <location>
        <begin position="57"/>
        <end position="159"/>
    </location>
</feature>
<dbReference type="CDD" id="cd01610">
    <property type="entry name" value="PAP2_like"/>
    <property type="match status" value="1"/>
</dbReference>
<evidence type="ECO:0000313" key="4">
    <source>
        <dbReference type="Proteomes" id="UP000195305"/>
    </source>
</evidence>
<name>A0A1Y4SQB1_9FIRM</name>
<dbReference type="EMBL" id="NFLJ01000046">
    <property type="protein sequence ID" value="OUQ32094.1"/>
    <property type="molecule type" value="Genomic_DNA"/>
</dbReference>
<keyword evidence="1" id="KW-0812">Transmembrane</keyword>
<dbReference type="PANTHER" id="PTHR14969">
    <property type="entry name" value="SPHINGOSINE-1-PHOSPHATE PHOSPHOHYDROLASE"/>
    <property type="match status" value="1"/>
</dbReference>
<keyword evidence="1" id="KW-0472">Membrane</keyword>
<feature type="transmembrane region" description="Helical" evidence="1">
    <location>
        <begin position="52"/>
        <end position="69"/>
    </location>
</feature>
<comment type="caution">
    <text evidence="3">The sequence shown here is derived from an EMBL/GenBank/DDBJ whole genome shotgun (WGS) entry which is preliminary data.</text>
</comment>
<feature type="transmembrane region" description="Helical" evidence="1">
    <location>
        <begin position="137"/>
        <end position="157"/>
    </location>
</feature>
<dbReference type="OrthoDB" id="9789113at2"/>
<dbReference type="AlphaFoldDB" id="A0A1Y4SQB1"/>
<dbReference type="Pfam" id="PF01569">
    <property type="entry name" value="PAP2"/>
    <property type="match status" value="1"/>
</dbReference>
<dbReference type="Gene3D" id="1.20.144.10">
    <property type="entry name" value="Phosphatidic acid phosphatase type 2/haloperoxidase"/>
    <property type="match status" value="1"/>
</dbReference>
<feature type="transmembrane region" description="Helical" evidence="1">
    <location>
        <begin position="106"/>
        <end position="131"/>
    </location>
</feature>
<proteinExistence type="predicted"/>
<dbReference type="RefSeq" id="WP_087359823.1">
    <property type="nucleotide sequence ID" value="NZ_NFLJ01000046.1"/>
</dbReference>
<protein>
    <submittedName>
        <fullName evidence="3">Phosphatase PAP2 family protein</fullName>
    </submittedName>
</protein>
<organism evidence="3 4">
    <name type="scientific">Massilimicrobiota timonensis</name>
    <dbReference type="NCBI Taxonomy" id="1776392"/>
    <lineage>
        <taxon>Bacteria</taxon>
        <taxon>Bacillati</taxon>
        <taxon>Bacillota</taxon>
        <taxon>Erysipelotrichia</taxon>
        <taxon>Erysipelotrichales</taxon>
        <taxon>Erysipelotrichaceae</taxon>
        <taxon>Massilimicrobiota</taxon>
    </lineage>
</organism>
<sequence length="160" mass="18641">MEHFYQSMLAYIRQRPRLEKTILFLTEYCPYITFMIYPCVLINLWLTHNPHFIEAILRPCIAFIIVTIFRKIVNRPRPYDHMDIKPLKGHKHGESFPSRHSVSACIIALICFYANTYIGIFACIIAIIVSLTRIFSGVHHISDVFAAIIIAILCFIIDFH</sequence>
<evidence type="ECO:0000259" key="2">
    <source>
        <dbReference type="SMART" id="SM00014"/>
    </source>
</evidence>
<dbReference type="SMART" id="SM00014">
    <property type="entry name" value="acidPPc"/>
    <property type="match status" value="1"/>
</dbReference>
<reference evidence="3 4" key="1">
    <citation type="journal article" date="2018" name="BMC Genomics">
        <title>Whole genome sequencing and function prediction of 133 gut anaerobes isolated from chicken caecum in pure cultures.</title>
        <authorList>
            <person name="Medvecky M."/>
            <person name="Cejkova D."/>
            <person name="Polansky O."/>
            <person name="Karasova D."/>
            <person name="Kubasova T."/>
            <person name="Cizek A."/>
            <person name="Rychlik I."/>
        </authorList>
    </citation>
    <scope>NUCLEOTIDE SEQUENCE [LARGE SCALE GENOMIC DNA]</scope>
    <source>
        <strain evidence="3 4">An13</strain>
    </source>
</reference>
<accession>A0A1Y4SQB1</accession>
<feature type="transmembrane region" description="Helical" evidence="1">
    <location>
        <begin position="21"/>
        <end position="46"/>
    </location>
</feature>
<dbReference type="InterPro" id="IPR000326">
    <property type="entry name" value="PAP2/HPO"/>
</dbReference>
<dbReference type="InterPro" id="IPR036938">
    <property type="entry name" value="PAP2/HPO_sf"/>
</dbReference>
<gene>
    <name evidence="3" type="ORF">B5E75_12635</name>
</gene>
<keyword evidence="1" id="KW-1133">Transmembrane helix</keyword>
<evidence type="ECO:0000313" key="3">
    <source>
        <dbReference type="EMBL" id="OUQ32094.1"/>
    </source>
</evidence>
<evidence type="ECO:0000256" key="1">
    <source>
        <dbReference type="SAM" id="Phobius"/>
    </source>
</evidence>
<keyword evidence="4" id="KW-1185">Reference proteome</keyword>
<dbReference type="Proteomes" id="UP000195305">
    <property type="component" value="Unassembled WGS sequence"/>
</dbReference>
<dbReference type="SUPFAM" id="SSF48317">
    <property type="entry name" value="Acid phosphatase/Vanadium-dependent haloperoxidase"/>
    <property type="match status" value="1"/>
</dbReference>